<evidence type="ECO:0000313" key="4">
    <source>
        <dbReference type="Proteomes" id="UP000189660"/>
    </source>
</evidence>
<evidence type="ECO:0000259" key="2">
    <source>
        <dbReference type="Pfam" id="PF13387"/>
    </source>
</evidence>
<organism evidence="3 4">
    <name type="scientific">Bartonella apihabitans</name>
    <dbReference type="NCBI Taxonomy" id="2750929"/>
    <lineage>
        <taxon>Bacteria</taxon>
        <taxon>Pseudomonadati</taxon>
        <taxon>Pseudomonadota</taxon>
        <taxon>Alphaproteobacteria</taxon>
        <taxon>Hyphomicrobiales</taxon>
        <taxon>Bartonellaceae</taxon>
        <taxon>Bartonella</taxon>
    </lineage>
</organism>
<keyword evidence="1" id="KW-0472">Membrane</keyword>
<evidence type="ECO:0000256" key="1">
    <source>
        <dbReference type="SAM" id="Phobius"/>
    </source>
</evidence>
<reference evidence="3 4" key="1">
    <citation type="submission" date="2016-11" db="EMBL/GenBank/DDBJ databases">
        <title>Comparative genomics of Bartonella apis.</title>
        <authorList>
            <person name="Engel P."/>
        </authorList>
    </citation>
    <scope>NUCLEOTIDE SEQUENCE [LARGE SCALE GENOMIC DNA]</scope>
    <source>
        <strain evidence="3 4">BBC0178</strain>
    </source>
</reference>
<accession>A0A1U9MD78</accession>
<feature type="transmembrane region" description="Helical" evidence="1">
    <location>
        <begin position="26"/>
        <end position="45"/>
    </location>
</feature>
<gene>
    <name evidence="3" type="ORF">BBC0178_018040</name>
</gene>
<proteinExistence type="predicted"/>
<dbReference type="RefSeq" id="WP_078039920.1">
    <property type="nucleotide sequence ID" value="NZ_CP015820.1"/>
</dbReference>
<keyword evidence="4" id="KW-1185">Reference proteome</keyword>
<keyword evidence="1" id="KW-1133">Transmembrane helix</keyword>
<dbReference type="InterPro" id="IPR025178">
    <property type="entry name" value="Lnb_N"/>
</dbReference>
<dbReference type="OrthoDB" id="274718at2"/>
<name>A0A1U9MD78_9HYPH</name>
<dbReference type="Pfam" id="PF13387">
    <property type="entry name" value="Lnb_N"/>
    <property type="match status" value="1"/>
</dbReference>
<sequence>MNKVILHRESTLSHFLLRILAKIARIVWVCFAFFMLVWSLFAFFYQLPFNMAGFVFIAALWVVVGIYALILEFKSPWKSRILLALMFIGVIIWWSSIRPTLHRDWAPELARSVEATFDPINPDIVHLQNIRNFEWIAPYEGKENWENGTYNINDLIGLDVYLSYWMGPYIAHTLVGFTFKDGRHLVFSAEIRRTKEQSFSAIGGFFKEFELIMIAAPEEDIIKLRTDIRHENVYRYPINVRQEKIKELFVNYLETADKLAHKARFYNTVTANCTTVVFDMARVLDPGIPLDWRILFSGQLPSYLYDLKVVDTKKTLKELVDEAHIKPQIKGRRDQYSVDIRRSSVDTGRARNTNGN</sequence>
<feature type="transmembrane region" description="Helical" evidence="1">
    <location>
        <begin position="81"/>
        <end position="97"/>
    </location>
</feature>
<feature type="transmembrane region" description="Helical" evidence="1">
    <location>
        <begin position="51"/>
        <end position="69"/>
    </location>
</feature>
<dbReference type="KEGG" id="bapa:BBC0178_018040"/>
<feature type="domain" description="Lnb N-terminal periplasmic" evidence="2">
    <location>
        <begin position="143"/>
        <end position="297"/>
    </location>
</feature>
<dbReference type="Proteomes" id="UP000189660">
    <property type="component" value="Chromosome"/>
</dbReference>
<dbReference type="EMBL" id="CP015820">
    <property type="protein sequence ID" value="AQT43255.1"/>
    <property type="molecule type" value="Genomic_DNA"/>
</dbReference>
<protein>
    <recommendedName>
        <fullName evidence="2">Lnb N-terminal periplasmic domain-containing protein</fullName>
    </recommendedName>
</protein>
<dbReference type="AlphaFoldDB" id="A0A1U9MD78"/>
<keyword evidence="1" id="KW-0812">Transmembrane</keyword>
<evidence type="ECO:0000313" key="3">
    <source>
        <dbReference type="EMBL" id="AQT43255.1"/>
    </source>
</evidence>